<dbReference type="PANTHER" id="PTHR46268:SF27">
    <property type="entry name" value="UNIVERSAL STRESS PROTEIN RV2623"/>
    <property type="match status" value="1"/>
</dbReference>
<keyword evidence="2" id="KW-0547">Nucleotide-binding</keyword>
<dbReference type="InterPro" id="IPR006016">
    <property type="entry name" value="UspA"/>
</dbReference>
<feature type="domain" description="UspA" evidence="4">
    <location>
        <begin position="166"/>
        <end position="323"/>
    </location>
</feature>
<name>A0ABQ3VGE9_9CHLR</name>
<evidence type="ECO:0000256" key="1">
    <source>
        <dbReference type="ARBA" id="ARBA00008791"/>
    </source>
</evidence>
<dbReference type="PANTHER" id="PTHR46268">
    <property type="entry name" value="STRESS RESPONSE PROTEIN NHAX"/>
    <property type="match status" value="1"/>
</dbReference>
<dbReference type="InterPro" id="IPR006015">
    <property type="entry name" value="Universal_stress_UspA"/>
</dbReference>
<feature type="domain" description="UspA" evidence="4">
    <location>
        <begin position="10"/>
        <end position="150"/>
    </location>
</feature>
<accession>A0ABQ3VGE9</accession>
<evidence type="ECO:0000313" key="5">
    <source>
        <dbReference type="EMBL" id="GHO84438.1"/>
    </source>
</evidence>
<evidence type="ECO:0000313" key="6">
    <source>
        <dbReference type="Proteomes" id="UP000635565"/>
    </source>
</evidence>
<dbReference type="SUPFAM" id="SSF52402">
    <property type="entry name" value="Adenine nucleotide alpha hydrolases-like"/>
    <property type="match status" value="2"/>
</dbReference>
<sequence>MNAQTSMLHFNKILVPLDGSPLAEEAIALAAQIAHGSKAELLLLRVVPPSSCVPLYPVTPMDLTEPMEETAFTNARTYMEEVIPRAHIDTLKVQTDVLLGGAANTIVDYALQQGVGLIVMRSHGETGLTRWIMGSTAQQLVRNSPVPVLVMNRPQNQPLRFQHTPRVLIALDGSPLAEEAIAPAALLSSALAHPGNGAIHLTRVVQHLKPHGRQTKEQIVHINKEYRAEAEDYLKRIKQRIDAGFLMPLKLAITTSVVTYTDIEDITRRIIEESLCIGDAPGFTGCDIIAMSTHGRHGFQHLLLGSFTEEVFDAAQRPLLVVHASRTKEIRQAEDTAQRQTSDVPII</sequence>
<dbReference type="Proteomes" id="UP000635565">
    <property type="component" value="Unassembled WGS sequence"/>
</dbReference>
<comment type="caution">
    <text evidence="5">The sequence shown here is derived from an EMBL/GenBank/DDBJ whole genome shotgun (WGS) entry which is preliminary data.</text>
</comment>
<dbReference type="PRINTS" id="PR01438">
    <property type="entry name" value="UNVRSLSTRESS"/>
</dbReference>
<evidence type="ECO:0000259" key="4">
    <source>
        <dbReference type="Pfam" id="PF00582"/>
    </source>
</evidence>
<dbReference type="EMBL" id="BNJJ01000006">
    <property type="protein sequence ID" value="GHO84438.1"/>
    <property type="molecule type" value="Genomic_DNA"/>
</dbReference>
<keyword evidence="6" id="KW-1185">Reference proteome</keyword>
<evidence type="ECO:0000256" key="3">
    <source>
        <dbReference type="ARBA" id="ARBA00022840"/>
    </source>
</evidence>
<evidence type="ECO:0000256" key="2">
    <source>
        <dbReference type="ARBA" id="ARBA00022741"/>
    </source>
</evidence>
<organism evidence="5 6">
    <name type="scientific">Dictyobacter formicarum</name>
    <dbReference type="NCBI Taxonomy" id="2778368"/>
    <lineage>
        <taxon>Bacteria</taxon>
        <taxon>Bacillati</taxon>
        <taxon>Chloroflexota</taxon>
        <taxon>Ktedonobacteria</taxon>
        <taxon>Ktedonobacterales</taxon>
        <taxon>Dictyobacteraceae</taxon>
        <taxon>Dictyobacter</taxon>
    </lineage>
</organism>
<dbReference type="RefSeq" id="WP_201362056.1">
    <property type="nucleotide sequence ID" value="NZ_BNJJ01000006.1"/>
</dbReference>
<gene>
    <name evidence="5" type="ORF">KSZ_24440</name>
</gene>
<dbReference type="CDD" id="cd00293">
    <property type="entry name" value="USP-like"/>
    <property type="match status" value="2"/>
</dbReference>
<keyword evidence="3" id="KW-0067">ATP-binding</keyword>
<dbReference type="Gene3D" id="3.40.50.620">
    <property type="entry name" value="HUPs"/>
    <property type="match status" value="2"/>
</dbReference>
<comment type="similarity">
    <text evidence="1">Belongs to the universal stress protein A family.</text>
</comment>
<reference evidence="5 6" key="1">
    <citation type="journal article" date="2021" name="Int. J. Syst. Evol. Microbiol.">
        <title>Reticulibacter mediterranei gen. nov., sp. nov., within the new family Reticulibacteraceae fam. nov., and Ktedonospora formicarum gen. nov., sp. nov., Ktedonobacter robiniae sp. nov., Dictyobacter formicarum sp. nov. and Dictyobacter arantiisoli sp. nov., belonging to the class Ktedonobacteria.</title>
        <authorList>
            <person name="Yabe S."/>
            <person name="Zheng Y."/>
            <person name="Wang C.M."/>
            <person name="Sakai Y."/>
            <person name="Abe K."/>
            <person name="Yokota A."/>
            <person name="Donadio S."/>
            <person name="Cavaletti L."/>
            <person name="Monciardini P."/>
        </authorList>
    </citation>
    <scope>NUCLEOTIDE SEQUENCE [LARGE SCALE GENOMIC DNA]</scope>
    <source>
        <strain evidence="5 6">SOSP1-9</strain>
    </source>
</reference>
<dbReference type="Pfam" id="PF00582">
    <property type="entry name" value="Usp"/>
    <property type="match status" value="2"/>
</dbReference>
<dbReference type="InterPro" id="IPR014729">
    <property type="entry name" value="Rossmann-like_a/b/a_fold"/>
</dbReference>
<proteinExistence type="inferred from homology"/>
<protein>
    <submittedName>
        <fullName evidence="5">Universal stress protein UspA</fullName>
    </submittedName>
</protein>